<evidence type="ECO:0000259" key="1">
    <source>
        <dbReference type="Pfam" id="PF00561"/>
    </source>
</evidence>
<dbReference type="InterPro" id="IPR029058">
    <property type="entry name" value="AB_hydrolase_fold"/>
</dbReference>
<dbReference type="OrthoDB" id="9791366at2"/>
<dbReference type="InterPro" id="IPR050228">
    <property type="entry name" value="Carboxylesterase_BioH"/>
</dbReference>
<dbReference type="EMBL" id="ONZF01000004">
    <property type="protein sequence ID" value="SPJ24432.1"/>
    <property type="molecule type" value="Genomic_DNA"/>
</dbReference>
<dbReference type="Pfam" id="PF00561">
    <property type="entry name" value="Abhydrolase_1"/>
    <property type="match status" value="1"/>
</dbReference>
<dbReference type="Gene3D" id="3.40.50.1820">
    <property type="entry name" value="alpha/beta hydrolase"/>
    <property type="match status" value="1"/>
</dbReference>
<dbReference type="InterPro" id="IPR000073">
    <property type="entry name" value="AB_hydrolase_1"/>
</dbReference>
<dbReference type="Proteomes" id="UP000244912">
    <property type="component" value="Unassembled WGS sequence"/>
</dbReference>
<sequence>MPDFTTSDGLRLHYEDRGDGPPILCLSGLTRNSTDFDYLAPHLSDARMIALDYRGRGQSDWADPSTYTVPVEARDAVELLDHLGLDRVPVIGTSRGGIIAMFLAATAKDRLAGVCLNDIGPTITEAGLAVIRSYIGRNPPQKTHAEAVAARATLLAGFQNVPEDRWRAEVEKHYEETPDGLRINYDPALAQTMTEGAAAPDLWPLFDAMEGLPLACIRGANSDLLSAETVAEMQARRPDMIVAEVPGRGHVPFLDEPESLDAIARWRERL</sequence>
<reference evidence="3" key="1">
    <citation type="submission" date="2018-03" db="EMBL/GenBank/DDBJ databases">
        <authorList>
            <person name="Rodrigo-Torres L."/>
            <person name="Arahal R. D."/>
            <person name="Lucena T."/>
        </authorList>
    </citation>
    <scope>NUCLEOTIDE SEQUENCE [LARGE SCALE GENOMIC DNA]</scope>
    <source>
        <strain evidence="3">CECT 8504</strain>
    </source>
</reference>
<dbReference type="PANTHER" id="PTHR43194">
    <property type="entry name" value="HYDROLASE ALPHA/BETA FOLD FAMILY"/>
    <property type="match status" value="1"/>
</dbReference>
<dbReference type="RefSeq" id="WP_108894260.1">
    <property type="nucleotide sequence ID" value="NZ_ONZF01000004.1"/>
</dbReference>
<dbReference type="PANTHER" id="PTHR43194:SF2">
    <property type="entry name" value="PEROXISOMAL MEMBRANE PROTEIN LPX1"/>
    <property type="match status" value="1"/>
</dbReference>
<accession>A0A2R8BW94</accession>
<keyword evidence="2" id="KW-0378">Hydrolase</keyword>
<keyword evidence="3" id="KW-1185">Reference proteome</keyword>
<protein>
    <submittedName>
        <fullName evidence="2">2-(Acetamidomethylene)succinate hydrolase</fullName>
        <ecNumber evidence="2">3.5.1.29</ecNumber>
    </submittedName>
</protein>
<organism evidence="2 3">
    <name type="scientific">Palleronia abyssalis</name>
    <dbReference type="NCBI Taxonomy" id="1501240"/>
    <lineage>
        <taxon>Bacteria</taxon>
        <taxon>Pseudomonadati</taxon>
        <taxon>Pseudomonadota</taxon>
        <taxon>Alphaproteobacteria</taxon>
        <taxon>Rhodobacterales</taxon>
        <taxon>Roseobacteraceae</taxon>
        <taxon>Palleronia</taxon>
    </lineage>
</organism>
<gene>
    <name evidence="2" type="ORF">PAA8504_02262</name>
</gene>
<feature type="domain" description="AB hydrolase-1" evidence="1">
    <location>
        <begin position="21"/>
        <end position="164"/>
    </location>
</feature>
<evidence type="ECO:0000313" key="2">
    <source>
        <dbReference type="EMBL" id="SPJ24432.1"/>
    </source>
</evidence>
<dbReference type="GO" id="GO:0047411">
    <property type="term" value="F:2-(acetamidomethylene)succinate hydrolase activity"/>
    <property type="evidence" value="ECO:0007669"/>
    <property type="project" value="UniProtKB-EC"/>
</dbReference>
<dbReference type="AlphaFoldDB" id="A0A2R8BW94"/>
<proteinExistence type="predicted"/>
<dbReference type="SUPFAM" id="SSF53474">
    <property type="entry name" value="alpha/beta-Hydrolases"/>
    <property type="match status" value="1"/>
</dbReference>
<name>A0A2R8BW94_9RHOB</name>
<evidence type="ECO:0000313" key="3">
    <source>
        <dbReference type="Proteomes" id="UP000244912"/>
    </source>
</evidence>
<dbReference type="EC" id="3.5.1.29" evidence="2"/>